<proteinExistence type="predicted"/>
<gene>
    <name evidence="1" type="ORF">KL86DES1_20587</name>
</gene>
<sequence>MMRALPSPFTRRSQCAFAVLLPHVCRGFCQRLSIQHHFHHADVLFPRLGIGLLFNGRVKDVIHGKSQRDSRQWACVRGVALGHGLGVNAGSVHIGCTQDDEDVILVVLVSSFFGALLILQVHCACRGSNKTFGCGKDDFGIAPLKGLGHGQAGDAIPFAYQNKLFSCNTTHTFSFLLQ</sequence>
<protein>
    <submittedName>
        <fullName evidence="1">Uncharacterized protein</fullName>
    </submittedName>
</protein>
<reference evidence="1" key="1">
    <citation type="submission" date="2016-08" db="EMBL/GenBank/DDBJ databases">
        <authorList>
            <person name="Seilhamer J.J."/>
        </authorList>
    </citation>
    <scope>NUCLEOTIDE SEQUENCE</scope>
    <source>
        <strain evidence="1">86-1</strain>
    </source>
</reference>
<accession>A0A212L4A7</accession>
<organism evidence="1">
    <name type="scientific">uncultured Desulfovibrio sp</name>
    <dbReference type="NCBI Taxonomy" id="167968"/>
    <lineage>
        <taxon>Bacteria</taxon>
        <taxon>Pseudomonadati</taxon>
        <taxon>Thermodesulfobacteriota</taxon>
        <taxon>Desulfovibrionia</taxon>
        <taxon>Desulfovibrionales</taxon>
        <taxon>Desulfovibrionaceae</taxon>
        <taxon>Desulfovibrio</taxon>
        <taxon>environmental samples</taxon>
    </lineage>
</organism>
<dbReference type="EMBL" id="FMJC01000002">
    <property type="protein sequence ID" value="SCM72402.1"/>
    <property type="molecule type" value="Genomic_DNA"/>
</dbReference>
<name>A0A212L4A7_9BACT</name>
<dbReference type="AlphaFoldDB" id="A0A212L4A7"/>
<evidence type="ECO:0000313" key="1">
    <source>
        <dbReference type="EMBL" id="SCM72402.1"/>
    </source>
</evidence>